<reference evidence="1" key="1">
    <citation type="submission" date="2019-08" db="EMBL/GenBank/DDBJ databases">
        <authorList>
            <person name="Kucharzyk K."/>
            <person name="Murdoch R.W."/>
            <person name="Higgins S."/>
            <person name="Loffler F."/>
        </authorList>
    </citation>
    <scope>NUCLEOTIDE SEQUENCE</scope>
</reference>
<accession>A0A644WHQ0</accession>
<organism evidence="1">
    <name type="scientific">bioreactor metagenome</name>
    <dbReference type="NCBI Taxonomy" id="1076179"/>
    <lineage>
        <taxon>unclassified sequences</taxon>
        <taxon>metagenomes</taxon>
        <taxon>ecological metagenomes</taxon>
    </lineage>
</organism>
<name>A0A644WHQ0_9ZZZZ</name>
<proteinExistence type="predicted"/>
<comment type="caution">
    <text evidence="1">The sequence shown here is derived from an EMBL/GenBank/DDBJ whole genome shotgun (WGS) entry which is preliminary data.</text>
</comment>
<protein>
    <submittedName>
        <fullName evidence="1">Uncharacterized protein</fullName>
    </submittedName>
</protein>
<evidence type="ECO:0000313" key="1">
    <source>
        <dbReference type="EMBL" id="MPM03290.1"/>
    </source>
</evidence>
<gene>
    <name evidence="1" type="ORF">SDC9_49555</name>
</gene>
<dbReference type="EMBL" id="VSSQ01000940">
    <property type="protein sequence ID" value="MPM03290.1"/>
    <property type="molecule type" value="Genomic_DNA"/>
</dbReference>
<sequence length="165" mass="19338">MGDWYDDGFEVDCPKCHEHFPGLIMFPMVDEVLEKGSKRDKLAAAKQKKSREKWLASILTNINQLPDLHSDLMTFVLREVKEGGENYIEITYNDEVVWKEIRVYEYYERFIKIGKLFQEKYGNKMIDIVPDVNGVYLYGDDSRADQIIEDFRKELRANLMTAGVL</sequence>
<dbReference type="AlphaFoldDB" id="A0A644WHQ0"/>